<protein>
    <submittedName>
        <fullName evidence="3">Transposase</fullName>
    </submittedName>
</protein>
<dbReference type="CDD" id="cd22362">
    <property type="entry name" value="TnsA_endonuclease-like"/>
    <property type="match status" value="1"/>
</dbReference>
<accession>A0A1U7HSD7</accession>
<evidence type="ECO:0000313" key="4">
    <source>
        <dbReference type="Proteomes" id="UP000186868"/>
    </source>
</evidence>
<gene>
    <name evidence="3" type="ORF">NIES593_00080</name>
</gene>
<sequence length="273" mass="31312">MARGRQEWTQAKFERYIKEGRGQGSGEKYKPWITVSDFPSMGRSARSPGWKTNRVHHFLSDHERRLFYLFEWSDIVVDIREQFPLLNLELCTSIANDMGMKYPTDPVSGIPYVLTTDFMLTANKSGKSVQIARTVKPSSDLEKKSVAEKFELERRYYADQNIDWGIVTEKEIPRLLALNIEWIHSSYSLEATTEMAVEELRGLSSILKSRLQKSSATINKVTTALDREMNIESGTSLMLFKHLIATKEILMDMESTKISSCPSVQTIQKIMIK</sequence>
<dbReference type="OrthoDB" id="5291587at2"/>
<dbReference type="InterPro" id="IPR036388">
    <property type="entry name" value="WH-like_DNA-bd_sf"/>
</dbReference>
<dbReference type="Pfam" id="PF08721">
    <property type="entry name" value="Tn7_Tnp_TnsA_C"/>
    <property type="match status" value="1"/>
</dbReference>
<dbReference type="Gene3D" id="1.10.10.10">
    <property type="entry name" value="Winged helix-like DNA-binding domain superfamily/Winged helix DNA-binding domain"/>
    <property type="match status" value="1"/>
</dbReference>
<reference evidence="3 4" key="1">
    <citation type="submission" date="2016-11" db="EMBL/GenBank/DDBJ databases">
        <title>Draft Genome Sequences of Nine Cyanobacterial Strains from Diverse Habitats.</title>
        <authorList>
            <person name="Zhu T."/>
            <person name="Hou S."/>
            <person name="Lu X."/>
            <person name="Hess W.R."/>
        </authorList>
    </citation>
    <scope>NUCLEOTIDE SEQUENCE [LARGE SCALE GENOMIC DNA]</scope>
    <source>
        <strain evidence="3 4">NIES-593</strain>
    </source>
</reference>
<dbReference type="SUPFAM" id="SSF52980">
    <property type="entry name" value="Restriction endonuclease-like"/>
    <property type="match status" value="1"/>
</dbReference>
<dbReference type="AlphaFoldDB" id="A0A1U7HSD7"/>
<dbReference type="InterPro" id="IPR011856">
    <property type="entry name" value="tRNA_endonuc-like_dom_sf"/>
</dbReference>
<feature type="domain" description="TnsA endonuclease N-terminal" evidence="2">
    <location>
        <begin position="74"/>
        <end position="169"/>
    </location>
</feature>
<keyword evidence="4" id="KW-1185">Reference proteome</keyword>
<dbReference type="InterPro" id="IPR014832">
    <property type="entry name" value="TnsA_C"/>
</dbReference>
<proteinExistence type="predicted"/>
<comment type="caution">
    <text evidence="3">The sequence shown here is derived from an EMBL/GenBank/DDBJ whole genome shotgun (WGS) entry which is preliminary data.</text>
</comment>
<dbReference type="Gene3D" id="3.40.1350.10">
    <property type="match status" value="1"/>
</dbReference>
<evidence type="ECO:0000259" key="2">
    <source>
        <dbReference type="Pfam" id="PF08722"/>
    </source>
</evidence>
<organism evidence="3 4">
    <name type="scientific">Hydrococcus rivularis NIES-593</name>
    <dbReference type="NCBI Taxonomy" id="1921803"/>
    <lineage>
        <taxon>Bacteria</taxon>
        <taxon>Bacillati</taxon>
        <taxon>Cyanobacteriota</taxon>
        <taxon>Cyanophyceae</taxon>
        <taxon>Pleurocapsales</taxon>
        <taxon>Hydrococcaceae</taxon>
        <taxon>Hydrococcus</taxon>
    </lineage>
</organism>
<evidence type="ECO:0000259" key="1">
    <source>
        <dbReference type="Pfam" id="PF08721"/>
    </source>
</evidence>
<dbReference type="GO" id="GO:0003676">
    <property type="term" value="F:nucleic acid binding"/>
    <property type="evidence" value="ECO:0007669"/>
    <property type="project" value="InterPro"/>
</dbReference>
<dbReference type="Proteomes" id="UP000186868">
    <property type="component" value="Unassembled WGS sequence"/>
</dbReference>
<dbReference type="Pfam" id="PF08722">
    <property type="entry name" value="Tn7_TnsA-like_N"/>
    <property type="match status" value="1"/>
</dbReference>
<evidence type="ECO:0000313" key="3">
    <source>
        <dbReference type="EMBL" id="OKH26506.1"/>
    </source>
</evidence>
<dbReference type="STRING" id="1921803.NIES593_00080"/>
<name>A0A1U7HSD7_9CYAN</name>
<dbReference type="InterPro" id="IPR011335">
    <property type="entry name" value="Restrct_endonuc-II-like"/>
</dbReference>
<dbReference type="InterPro" id="IPR014833">
    <property type="entry name" value="TnsA_N"/>
</dbReference>
<feature type="domain" description="TnsA endonuclease C-terminal" evidence="1">
    <location>
        <begin position="171"/>
        <end position="253"/>
    </location>
</feature>
<dbReference type="EMBL" id="MRCB01000001">
    <property type="protein sequence ID" value="OKH26506.1"/>
    <property type="molecule type" value="Genomic_DNA"/>
</dbReference>